<keyword evidence="10 18" id="KW-0808">Transferase</keyword>
<dbReference type="UniPathway" id="UPA00557">
    <property type="reaction ID" value="UER00614"/>
</dbReference>
<keyword evidence="11 18" id="KW-0812">Transmembrane</keyword>
<dbReference type="GO" id="GO:0004605">
    <property type="term" value="F:phosphatidate cytidylyltransferase activity"/>
    <property type="evidence" value="ECO:0007669"/>
    <property type="project" value="UniProtKB-EC"/>
</dbReference>
<evidence type="ECO:0000256" key="18">
    <source>
        <dbReference type="RuleBase" id="RU003938"/>
    </source>
</evidence>
<evidence type="ECO:0000256" key="19">
    <source>
        <dbReference type="SAM" id="Phobius"/>
    </source>
</evidence>
<evidence type="ECO:0000256" key="5">
    <source>
        <dbReference type="ARBA" id="ARBA00010185"/>
    </source>
</evidence>
<comment type="catalytic activity">
    <reaction evidence="1 18">
        <text>a 1,2-diacyl-sn-glycero-3-phosphate + CTP + H(+) = a CDP-1,2-diacyl-sn-glycerol + diphosphate</text>
        <dbReference type="Rhea" id="RHEA:16229"/>
        <dbReference type="ChEBI" id="CHEBI:15378"/>
        <dbReference type="ChEBI" id="CHEBI:33019"/>
        <dbReference type="ChEBI" id="CHEBI:37563"/>
        <dbReference type="ChEBI" id="CHEBI:58332"/>
        <dbReference type="ChEBI" id="CHEBI:58608"/>
        <dbReference type="EC" id="2.7.7.41"/>
    </reaction>
</comment>
<evidence type="ECO:0000256" key="11">
    <source>
        <dbReference type="ARBA" id="ARBA00022692"/>
    </source>
</evidence>
<evidence type="ECO:0000256" key="15">
    <source>
        <dbReference type="ARBA" id="ARBA00023136"/>
    </source>
</evidence>
<feature type="transmembrane region" description="Helical" evidence="19">
    <location>
        <begin position="55"/>
        <end position="76"/>
    </location>
</feature>
<dbReference type="InterPro" id="IPR000374">
    <property type="entry name" value="PC_trans"/>
</dbReference>
<sequence>MLGQRILTAIVLLAILAGALASDQPMWFLSLLALATACAAWEWLRLTLPPELPRATGPATGIMLFVIMLGTAGLWVQGGDLALPLQRFVSAVLAPASALVWLVFASSAVIKGRADAPAGNMGWSLFAPVALLTGWAVLALMYLAYGGLFVVSLLALVWVADIAAYFAGRALGRHKLAPRVSPGKTIEGAVAGVAGAIIWILLSALWQGTFGALLVERWTVWGAIPLAALLGVIAILGDLFESLLKRRAGRKDSSSLLPGHGGVYDRIDAIIPVMPVALLLSGVMS</sequence>
<evidence type="ECO:0000256" key="17">
    <source>
        <dbReference type="ARBA" id="ARBA00023264"/>
    </source>
</evidence>
<comment type="pathway">
    <text evidence="3 18">Phospholipid metabolism; CDP-diacylglycerol biosynthesis; CDP-diacylglycerol from sn-glycerol 3-phosphate: step 3/3.</text>
</comment>
<keyword evidence="14" id="KW-0443">Lipid metabolism</keyword>
<organism evidence="20 21">
    <name type="scientific">Bordetella ansorpii</name>
    <dbReference type="NCBI Taxonomy" id="288768"/>
    <lineage>
        <taxon>Bacteria</taxon>
        <taxon>Pseudomonadati</taxon>
        <taxon>Pseudomonadota</taxon>
        <taxon>Betaproteobacteria</taxon>
        <taxon>Burkholderiales</taxon>
        <taxon>Alcaligenaceae</taxon>
        <taxon>Bordetella</taxon>
    </lineage>
</organism>
<dbReference type="Pfam" id="PF01148">
    <property type="entry name" value="CTP_transf_1"/>
    <property type="match status" value="1"/>
</dbReference>
<evidence type="ECO:0000256" key="14">
    <source>
        <dbReference type="ARBA" id="ARBA00023098"/>
    </source>
</evidence>
<dbReference type="RefSeq" id="WP_066409278.1">
    <property type="nucleotide sequence ID" value="NZ_FKBS01000008.1"/>
</dbReference>
<feature type="transmembrane region" description="Helical" evidence="19">
    <location>
        <begin position="122"/>
        <end position="142"/>
    </location>
</feature>
<dbReference type="PROSITE" id="PS01315">
    <property type="entry name" value="CDS"/>
    <property type="match status" value="1"/>
</dbReference>
<name>A0A157LZT8_9BORD</name>
<dbReference type="EC" id="2.7.7.41" evidence="6 18"/>
<gene>
    <name evidence="20" type="primary">cdsA_1</name>
    <name evidence="20" type="ORF">SAMEA1982600_00989</name>
</gene>
<dbReference type="GO" id="GO:0005886">
    <property type="term" value="C:plasma membrane"/>
    <property type="evidence" value="ECO:0007669"/>
    <property type="project" value="UniProtKB-SubCell"/>
</dbReference>
<dbReference type="PANTHER" id="PTHR46382">
    <property type="entry name" value="PHOSPHATIDATE CYTIDYLYLTRANSFERASE"/>
    <property type="match status" value="1"/>
</dbReference>
<evidence type="ECO:0000313" key="20">
    <source>
        <dbReference type="EMBL" id="SAI02392.1"/>
    </source>
</evidence>
<dbReference type="PANTHER" id="PTHR46382:SF1">
    <property type="entry name" value="PHOSPHATIDATE CYTIDYLYLTRANSFERASE"/>
    <property type="match status" value="1"/>
</dbReference>
<evidence type="ECO:0000256" key="7">
    <source>
        <dbReference type="ARBA" id="ARBA00019373"/>
    </source>
</evidence>
<dbReference type="EMBL" id="FKBS01000008">
    <property type="protein sequence ID" value="SAI02392.1"/>
    <property type="molecule type" value="Genomic_DNA"/>
</dbReference>
<feature type="transmembrane region" description="Helical" evidence="19">
    <location>
        <begin position="31"/>
        <end position="48"/>
    </location>
</feature>
<dbReference type="Proteomes" id="UP000077037">
    <property type="component" value="Unassembled WGS sequence"/>
</dbReference>
<keyword evidence="15 19" id="KW-0472">Membrane</keyword>
<protein>
    <recommendedName>
        <fullName evidence="7 18">Phosphatidate cytidylyltransferase</fullName>
        <ecNumber evidence="6 18">2.7.7.41</ecNumber>
    </recommendedName>
</protein>
<evidence type="ECO:0000313" key="21">
    <source>
        <dbReference type="Proteomes" id="UP000077037"/>
    </source>
</evidence>
<feature type="transmembrane region" description="Helical" evidence="19">
    <location>
        <begin position="218"/>
        <end position="240"/>
    </location>
</feature>
<feature type="transmembrane region" description="Helical" evidence="19">
    <location>
        <begin position="88"/>
        <end position="110"/>
    </location>
</feature>
<feature type="transmembrane region" description="Helical" evidence="19">
    <location>
        <begin position="188"/>
        <end position="206"/>
    </location>
</feature>
<evidence type="ECO:0000256" key="6">
    <source>
        <dbReference type="ARBA" id="ARBA00012487"/>
    </source>
</evidence>
<dbReference type="OrthoDB" id="9799199at2"/>
<evidence type="ECO:0000256" key="12">
    <source>
        <dbReference type="ARBA" id="ARBA00022695"/>
    </source>
</evidence>
<keyword evidence="8" id="KW-1003">Cell membrane</keyword>
<comment type="similarity">
    <text evidence="5 18">Belongs to the CDS family.</text>
</comment>
<evidence type="ECO:0000256" key="13">
    <source>
        <dbReference type="ARBA" id="ARBA00022989"/>
    </source>
</evidence>
<comment type="subcellular location">
    <subcellularLocation>
        <location evidence="2">Cell membrane</location>
        <topology evidence="2">Multi-pass membrane protein</topology>
    </subcellularLocation>
</comment>
<dbReference type="AlphaFoldDB" id="A0A157LZT8"/>
<accession>A0A157LZT8</accession>
<evidence type="ECO:0000256" key="8">
    <source>
        <dbReference type="ARBA" id="ARBA00022475"/>
    </source>
</evidence>
<evidence type="ECO:0000256" key="9">
    <source>
        <dbReference type="ARBA" id="ARBA00022516"/>
    </source>
</evidence>
<keyword evidence="16" id="KW-0594">Phospholipid biosynthesis</keyword>
<keyword evidence="17" id="KW-1208">Phospholipid metabolism</keyword>
<feature type="transmembrane region" description="Helical" evidence="19">
    <location>
        <begin position="148"/>
        <end position="167"/>
    </location>
</feature>
<comment type="pathway">
    <text evidence="4">Lipid metabolism.</text>
</comment>
<evidence type="ECO:0000256" key="4">
    <source>
        <dbReference type="ARBA" id="ARBA00005189"/>
    </source>
</evidence>
<dbReference type="GO" id="GO:0016024">
    <property type="term" value="P:CDP-diacylglycerol biosynthetic process"/>
    <property type="evidence" value="ECO:0007669"/>
    <property type="project" value="UniProtKB-UniPathway"/>
</dbReference>
<evidence type="ECO:0000256" key="1">
    <source>
        <dbReference type="ARBA" id="ARBA00001698"/>
    </source>
</evidence>
<evidence type="ECO:0000256" key="10">
    <source>
        <dbReference type="ARBA" id="ARBA00022679"/>
    </source>
</evidence>
<reference evidence="20 21" key="1">
    <citation type="submission" date="2016-03" db="EMBL/GenBank/DDBJ databases">
        <authorList>
            <consortium name="Pathogen Informatics"/>
        </authorList>
    </citation>
    <scope>NUCLEOTIDE SEQUENCE [LARGE SCALE GENOMIC DNA]</scope>
    <source>
        <strain evidence="20 21">NCTC13364</strain>
    </source>
</reference>
<proteinExistence type="inferred from homology"/>
<keyword evidence="13 19" id="KW-1133">Transmembrane helix</keyword>
<evidence type="ECO:0000256" key="16">
    <source>
        <dbReference type="ARBA" id="ARBA00023209"/>
    </source>
</evidence>
<evidence type="ECO:0000256" key="2">
    <source>
        <dbReference type="ARBA" id="ARBA00004651"/>
    </source>
</evidence>
<keyword evidence="12 18" id="KW-0548">Nucleotidyltransferase</keyword>
<keyword evidence="9" id="KW-0444">Lipid biosynthesis</keyword>
<evidence type="ECO:0000256" key="3">
    <source>
        <dbReference type="ARBA" id="ARBA00005119"/>
    </source>
</evidence>